<proteinExistence type="predicted"/>
<organism evidence="2 3">
    <name type="scientific">Diaporthe ampelina</name>
    <dbReference type="NCBI Taxonomy" id="1214573"/>
    <lineage>
        <taxon>Eukaryota</taxon>
        <taxon>Fungi</taxon>
        <taxon>Dikarya</taxon>
        <taxon>Ascomycota</taxon>
        <taxon>Pezizomycotina</taxon>
        <taxon>Sordariomycetes</taxon>
        <taxon>Sordariomycetidae</taxon>
        <taxon>Diaporthales</taxon>
        <taxon>Diaporthaceae</taxon>
        <taxon>Diaporthe</taxon>
    </lineage>
</organism>
<dbReference type="EMBL" id="LCUC01000040">
    <property type="protein sequence ID" value="KKY39056.1"/>
    <property type="molecule type" value="Genomic_DNA"/>
</dbReference>
<dbReference type="AlphaFoldDB" id="A0A0G2FYA6"/>
<gene>
    <name evidence="2" type="ORF">UCDDA912_g00963</name>
</gene>
<dbReference type="STRING" id="1214573.A0A0G2FYA6"/>
<reference evidence="2 3" key="2">
    <citation type="submission" date="2015-05" db="EMBL/GenBank/DDBJ databases">
        <authorList>
            <person name="Morales-Cruz A."/>
            <person name="Amrine K.C."/>
            <person name="Cantu D."/>
        </authorList>
    </citation>
    <scope>NUCLEOTIDE SEQUENCE [LARGE SCALE GENOMIC DNA]</scope>
    <source>
        <strain evidence="2">DA912</strain>
    </source>
</reference>
<evidence type="ECO:0000313" key="2">
    <source>
        <dbReference type="EMBL" id="KKY39056.1"/>
    </source>
</evidence>
<dbReference type="Proteomes" id="UP000034680">
    <property type="component" value="Unassembled WGS sequence"/>
</dbReference>
<feature type="region of interest" description="Disordered" evidence="1">
    <location>
        <begin position="76"/>
        <end position="102"/>
    </location>
</feature>
<protein>
    <submittedName>
        <fullName evidence="2">Putative tol-like protein</fullName>
    </submittedName>
</protein>
<name>A0A0G2FYA6_9PEZI</name>
<accession>A0A0G2FYA6</accession>
<sequence length="155" mass="17081">MNNKLASFLGDPNFPSKLSNDATTRGEKIRVYENIYRQYTRLQFTHISDRPIAIAGLEKRLIRDLRAEGGYGVFDDGEAFRDEGHGTGGPGGPDGPGEKKNGAIDETVHFVLVVTRTKEPLKSKEGNTLYERVGVGRVKGKDLDLKSPPQAIVIR</sequence>
<feature type="compositionally biased region" description="Gly residues" evidence="1">
    <location>
        <begin position="86"/>
        <end position="95"/>
    </location>
</feature>
<evidence type="ECO:0000256" key="1">
    <source>
        <dbReference type="SAM" id="MobiDB-lite"/>
    </source>
</evidence>
<evidence type="ECO:0000313" key="3">
    <source>
        <dbReference type="Proteomes" id="UP000034680"/>
    </source>
</evidence>
<reference evidence="2 3" key="1">
    <citation type="submission" date="2015-05" db="EMBL/GenBank/DDBJ databases">
        <title>Distinctive expansion of gene families associated with plant cell wall degradation and secondary metabolism in the genomes of grapevine trunk pathogens.</title>
        <authorList>
            <person name="Lawrence D.P."/>
            <person name="Travadon R."/>
            <person name="Rolshausen P.E."/>
            <person name="Baumgartner K."/>
        </authorList>
    </citation>
    <scope>NUCLEOTIDE SEQUENCE [LARGE SCALE GENOMIC DNA]</scope>
    <source>
        <strain evidence="2">DA912</strain>
    </source>
</reference>
<keyword evidence="3" id="KW-1185">Reference proteome</keyword>
<dbReference type="OrthoDB" id="5125733at2759"/>
<comment type="caution">
    <text evidence="2">The sequence shown here is derived from an EMBL/GenBank/DDBJ whole genome shotgun (WGS) entry which is preliminary data.</text>
</comment>